<name>A0A078M6Z8_9BACL</name>
<dbReference type="EMBL" id="LN483075">
    <property type="protein sequence ID" value="CEA03188.1"/>
    <property type="molecule type" value="Genomic_DNA"/>
</dbReference>
<evidence type="ECO:0000313" key="4">
    <source>
        <dbReference type="EMBL" id="CEA03188.1"/>
    </source>
</evidence>
<dbReference type="HOGENOM" id="CLU_1746178_0_0_9"/>
<dbReference type="AlphaFoldDB" id="A0A078M6Z8"/>
<dbReference type="PATRIC" id="fig|1461583.4.peg.1424"/>
<reference evidence="4" key="1">
    <citation type="submission" date="2014-07" db="EMBL/GenBank/DDBJ databases">
        <authorList>
            <person name="Urmite Genomes Urmite Genomes"/>
        </authorList>
    </citation>
    <scope>NUCLEOTIDE SEQUENCE</scope>
    <source>
        <strain evidence="4">13S34_air</strain>
    </source>
</reference>
<dbReference type="InterPro" id="IPR034660">
    <property type="entry name" value="DinB/YfiT-like"/>
</dbReference>
<comment type="similarity">
    <text evidence="1">Belongs to the DinB family.</text>
</comment>
<feature type="binding site" evidence="3">
    <location>
        <position position="48"/>
    </location>
    <ligand>
        <name>a divalent metal cation</name>
        <dbReference type="ChEBI" id="CHEBI:60240"/>
    </ligand>
</feature>
<proteinExistence type="inferred from homology"/>
<dbReference type="Gene3D" id="1.20.120.450">
    <property type="entry name" value="dinb family like domain"/>
    <property type="match status" value="1"/>
</dbReference>
<dbReference type="GO" id="GO:0046872">
    <property type="term" value="F:metal ion binding"/>
    <property type="evidence" value="ECO:0007669"/>
    <property type="project" value="UniProtKB-KW"/>
</dbReference>
<feature type="binding site" evidence="3">
    <location>
        <position position="122"/>
    </location>
    <ligand>
        <name>a divalent metal cation</name>
        <dbReference type="ChEBI" id="CHEBI:60240"/>
    </ligand>
</feature>
<dbReference type="SUPFAM" id="SSF109854">
    <property type="entry name" value="DinB/YfiT-like putative metalloenzymes"/>
    <property type="match status" value="1"/>
</dbReference>
<feature type="binding site" evidence="3">
    <location>
        <position position="126"/>
    </location>
    <ligand>
        <name>a divalent metal cation</name>
        <dbReference type="ChEBI" id="CHEBI:60240"/>
    </ligand>
</feature>
<evidence type="ECO:0000256" key="2">
    <source>
        <dbReference type="ARBA" id="ARBA00022723"/>
    </source>
</evidence>
<evidence type="ECO:0000256" key="3">
    <source>
        <dbReference type="PIRSR" id="PIRSR607837-1"/>
    </source>
</evidence>
<gene>
    <name evidence="4" type="ORF">BN1050_01468</name>
</gene>
<evidence type="ECO:0000256" key="1">
    <source>
        <dbReference type="ARBA" id="ARBA00008635"/>
    </source>
</evidence>
<keyword evidence="2 3" id="KW-0479">Metal-binding</keyword>
<sequence length="152" mass="16812">MYRHTEDFLAEWQNAAKGATKVIEAITNDTQDTAIVEGHNTLGWLAWHLVEVGTMFGNAIGCTLPTVKADRDMAHAIASYTTMQSTIADKVKTLTNENLLHPVTLFGNDMPRGQVLRILVNHQTHHVGQMTVLLRQAGLRVPPVMGPTKEMQ</sequence>
<organism evidence="4">
    <name type="scientific">Metalysinibacillus saudimassiliensis</name>
    <dbReference type="NCBI Taxonomy" id="1461583"/>
    <lineage>
        <taxon>Bacteria</taxon>
        <taxon>Bacillati</taxon>
        <taxon>Bacillota</taxon>
        <taxon>Bacilli</taxon>
        <taxon>Bacillales</taxon>
        <taxon>Caryophanaceae</taxon>
        <taxon>Metalysinibacillus</taxon>
    </lineage>
</organism>
<accession>A0A078M6Z8</accession>
<dbReference type="InterPro" id="IPR007837">
    <property type="entry name" value="DinB"/>
</dbReference>
<protein>
    <submittedName>
        <fullName evidence="4">DinB family protein</fullName>
    </submittedName>
</protein>
<dbReference type="Pfam" id="PF05163">
    <property type="entry name" value="DinB"/>
    <property type="match status" value="1"/>
</dbReference>